<feature type="chain" id="PRO_5020265393" evidence="3">
    <location>
        <begin position="26"/>
        <end position="295"/>
    </location>
</feature>
<keyword evidence="5" id="KW-1185">Reference proteome</keyword>
<evidence type="ECO:0000256" key="2">
    <source>
        <dbReference type="ARBA" id="ARBA00022801"/>
    </source>
</evidence>
<organism evidence="4 5">
    <name type="scientific">Dokdonella fugitiva</name>
    <dbReference type="NCBI Taxonomy" id="328517"/>
    <lineage>
        <taxon>Bacteria</taxon>
        <taxon>Pseudomonadati</taxon>
        <taxon>Pseudomonadota</taxon>
        <taxon>Gammaproteobacteria</taxon>
        <taxon>Lysobacterales</taxon>
        <taxon>Rhodanobacteraceae</taxon>
        <taxon>Dokdonella</taxon>
    </lineage>
</organism>
<reference evidence="4 5" key="1">
    <citation type="journal article" date="2015" name="Stand. Genomic Sci.">
        <title>Genomic Encyclopedia of Bacterial and Archaeal Type Strains, Phase III: the genomes of soil and plant-associated and newly described type strains.</title>
        <authorList>
            <person name="Whitman W.B."/>
            <person name="Woyke T."/>
            <person name="Klenk H.P."/>
            <person name="Zhou Y."/>
            <person name="Lilburn T.G."/>
            <person name="Beck B.J."/>
            <person name="De Vos P."/>
            <person name="Vandamme P."/>
            <person name="Eisen J.A."/>
            <person name="Garrity G."/>
            <person name="Hugenholtz P."/>
            <person name="Kyrpides N.C."/>
        </authorList>
    </citation>
    <scope>NUCLEOTIDE SEQUENCE [LARGE SCALE GENOMIC DNA]</scope>
    <source>
        <strain evidence="4 5">A3</strain>
    </source>
</reference>
<accession>A0A4V6NNE7</accession>
<dbReference type="EMBL" id="SLWQ01000003">
    <property type="protein sequence ID" value="TCO41220.1"/>
    <property type="molecule type" value="Genomic_DNA"/>
</dbReference>
<name>A0A4V6NNE7_9GAMM</name>
<protein>
    <submittedName>
        <fullName evidence="4">Esterase/PHB depolymerase</fullName>
    </submittedName>
</protein>
<dbReference type="OrthoDB" id="5291933at2"/>
<dbReference type="PANTHER" id="PTHR43037">
    <property type="entry name" value="UNNAMED PRODUCT-RELATED"/>
    <property type="match status" value="1"/>
</dbReference>
<dbReference type="GO" id="GO:0016787">
    <property type="term" value="F:hydrolase activity"/>
    <property type="evidence" value="ECO:0007669"/>
    <property type="project" value="UniProtKB-KW"/>
</dbReference>
<dbReference type="Gene3D" id="3.40.50.1820">
    <property type="entry name" value="alpha/beta hydrolase"/>
    <property type="match status" value="1"/>
</dbReference>
<dbReference type="AlphaFoldDB" id="A0A4V6NNE7"/>
<dbReference type="PANTHER" id="PTHR43037:SF5">
    <property type="entry name" value="FERULOYL ESTERASE"/>
    <property type="match status" value="1"/>
</dbReference>
<feature type="signal peptide" evidence="3">
    <location>
        <begin position="1"/>
        <end position="25"/>
    </location>
</feature>
<dbReference type="Proteomes" id="UP000294862">
    <property type="component" value="Unassembled WGS sequence"/>
</dbReference>
<dbReference type="SUPFAM" id="SSF53474">
    <property type="entry name" value="alpha/beta-Hydrolases"/>
    <property type="match status" value="1"/>
</dbReference>
<evidence type="ECO:0000313" key="5">
    <source>
        <dbReference type="Proteomes" id="UP000294862"/>
    </source>
</evidence>
<comment type="caution">
    <text evidence="4">The sequence shown here is derived from an EMBL/GenBank/DDBJ whole genome shotgun (WGS) entry which is preliminary data.</text>
</comment>
<evidence type="ECO:0000256" key="3">
    <source>
        <dbReference type="SAM" id="SignalP"/>
    </source>
</evidence>
<gene>
    <name evidence="4" type="ORF">EV148_103140</name>
</gene>
<evidence type="ECO:0000256" key="1">
    <source>
        <dbReference type="ARBA" id="ARBA00022729"/>
    </source>
</evidence>
<evidence type="ECO:0000313" key="4">
    <source>
        <dbReference type="EMBL" id="TCO41220.1"/>
    </source>
</evidence>
<proteinExistence type="predicted"/>
<keyword evidence="2" id="KW-0378">Hydrolase</keyword>
<dbReference type="InterPro" id="IPR050955">
    <property type="entry name" value="Plant_Biomass_Hydrol_Est"/>
</dbReference>
<dbReference type="RefSeq" id="WP_131995950.1">
    <property type="nucleotide sequence ID" value="NZ_JACGXM010000004.1"/>
</dbReference>
<dbReference type="InterPro" id="IPR029058">
    <property type="entry name" value="AB_hydrolase_fold"/>
</dbReference>
<sequence>MRRSSLFSLLLGLLPYVGVPATAGAASTVRLPATMCPGGDAIFDDGYEPRVVPHDPSGGSGGNFPGNVTRTISVPGLGTRSYYLRVPSGYQPSQAAPLLLALRGQALPAASAAQQVRADWSGWADAKGFLVLAPVGNSTQGGWGANGDIAEMSAALDDALAAYNIERSRIYLWGYSAGAHYGHAVALSNTDVFAAYGVSAGSLEQYACTDDGSLPPSCASLLGGTQPKIPVDIHLGNTDPLYTQYGAGGDAQRFQNAGWIPGRTVHYTLFAGGHVYTVAHLGQIWSHLCPFALGP</sequence>
<keyword evidence="1 3" id="KW-0732">Signal</keyword>